<keyword evidence="1" id="KW-1133">Transmembrane helix</keyword>
<dbReference type="InterPro" id="IPR013783">
    <property type="entry name" value="Ig-like_fold"/>
</dbReference>
<feature type="domain" description="Fibronectin type-III" evidence="2">
    <location>
        <begin position="106"/>
        <end position="172"/>
    </location>
</feature>
<dbReference type="Gene3D" id="2.60.40.10">
    <property type="entry name" value="Immunoglobulins"/>
    <property type="match status" value="2"/>
</dbReference>
<evidence type="ECO:0000313" key="3">
    <source>
        <dbReference type="EMBL" id="KAL1139032.1"/>
    </source>
</evidence>
<name>A0ABD0Z3F1_9HEMI</name>
<dbReference type="InterPro" id="IPR003961">
    <property type="entry name" value="FN3_dom"/>
</dbReference>
<organism evidence="3 4">
    <name type="scientific">Ranatra chinensis</name>
    <dbReference type="NCBI Taxonomy" id="642074"/>
    <lineage>
        <taxon>Eukaryota</taxon>
        <taxon>Metazoa</taxon>
        <taxon>Ecdysozoa</taxon>
        <taxon>Arthropoda</taxon>
        <taxon>Hexapoda</taxon>
        <taxon>Insecta</taxon>
        <taxon>Pterygota</taxon>
        <taxon>Neoptera</taxon>
        <taxon>Paraneoptera</taxon>
        <taxon>Hemiptera</taxon>
        <taxon>Heteroptera</taxon>
        <taxon>Panheteroptera</taxon>
        <taxon>Nepomorpha</taxon>
        <taxon>Nepidae</taxon>
        <taxon>Ranatrinae</taxon>
        <taxon>Ranatra</taxon>
    </lineage>
</organism>
<comment type="caution">
    <text evidence="3">The sequence shown here is derived from an EMBL/GenBank/DDBJ whole genome shotgun (WGS) entry which is preliminary data.</text>
</comment>
<feature type="domain" description="Fibronectin type-III" evidence="2">
    <location>
        <begin position="3"/>
        <end position="100"/>
    </location>
</feature>
<evidence type="ECO:0000259" key="2">
    <source>
        <dbReference type="PROSITE" id="PS50853"/>
    </source>
</evidence>
<accession>A0ABD0Z3F1</accession>
<sequence>MGTPGAPALVADSLTSSSVRLEWEEPKVPNLTYLVQWRYESAPTWQYCRNHTWIGHGSTVLVENLKPFTFYRFRVAILLPAHLAEPLVSEPSLVIGTLPGGPPSSPPSSVRAIATDPTRVSVSWKPGPFPNGPILSYVLSIDELPRGYKGHKVSIFFLYTIILFNCIWRIIR</sequence>
<keyword evidence="1" id="KW-0812">Transmembrane</keyword>
<dbReference type="Pfam" id="PF00041">
    <property type="entry name" value="fn3"/>
    <property type="match status" value="1"/>
</dbReference>
<evidence type="ECO:0000313" key="4">
    <source>
        <dbReference type="Proteomes" id="UP001558652"/>
    </source>
</evidence>
<reference evidence="3 4" key="1">
    <citation type="submission" date="2024-07" db="EMBL/GenBank/DDBJ databases">
        <title>Chromosome-level genome assembly of the water stick insect Ranatra chinensis (Heteroptera: Nepidae).</title>
        <authorList>
            <person name="Liu X."/>
        </authorList>
    </citation>
    <scope>NUCLEOTIDE SEQUENCE [LARGE SCALE GENOMIC DNA]</scope>
    <source>
        <strain evidence="3">Cailab_2021Rc</strain>
        <tissue evidence="3">Muscle</tissue>
    </source>
</reference>
<dbReference type="AlphaFoldDB" id="A0ABD0Z3F1"/>
<proteinExistence type="predicted"/>
<dbReference type="SMART" id="SM00060">
    <property type="entry name" value="FN3"/>
    <property type="match status" value="2"/>
</dbReference>
<protein>
    <recommendedName>
        <fullName evidence="2">Fibronectin type-III domain-containing protein</fullName>
    </recommendedName>
</protein>
<dbReference type="CDD" id="cd00063">
    <property type="entry name" value="FN3"/>
    <property type="match status" value="2"/>
</dbReference>
<dbReference type="SUPFAM" id="SSF49265">
    <property type="entry name" value="Fibronectin type III"/>
    <property type="match status" value="1"/>
</dbReference>
<feature type="transmembrane region" description="Helical" evidence="1">
    <location>
        <begin position="153"/>
        <end position="171"/>
    </location>
</feature>
<dbReference type="Proteomes" id="UP001558652">
    <property type="component" value="Unassembled WGS sequence"/>
</dbReference>
<keyword evidence="1" id="KW-0472">Membrane</keyword>
<evidence type="ECO:0000256" key="1">
    <source>
        <dbReference type="SAM" id="Phobius"/>
    </source>
</evidence>
<dbReference type="InterPro" id="IPR036116">
    <property type="entry name" value="FN3_sf"/>
</dbReference>
<dbReference type="PROSITE" id="PS50853">
    <property type="entry name" value="FN3"/>
    <property type="match status" value="2"/>
</dbReference>
<keyword evidence="4" id="KW-1185">Reference proteome</keyword>
<dbReference type="EMBL" id="JBFDAA010000003">
    <property type="protein sequence ID" value="KAL1139032.1"/>
    <property type="molecule type" value="Genomic_DNA"/>
</dbReference>
<gene>
    <name evidence="3" type="ORF">AAG570_009093</name>
</gene>